<feature type="transmembrane region" description="Helical" evidence="1">
    <location>
        <begin position="89"/>
        <end position="106"/>
    </location>
</feature>
<name>A0A9X3MQZ9_9ACTN</name>
<feature type="transmembrane region" description="Helical" evidence="1">
    <location>
        <begin position="56"/>
        <end position="77"/>
    </location>
</feature>
<dbReference type="Proteomes" id="UP001149140">
    <property type="component" value="Unassembled WGS sequence"/>
</dbReference>
<comment type="caution">
    <text evidence="2">The sequence shown here is derived from an EMBL/GenBank/DDBJ whole genome shotgun (WGS) entry which is preliminary data.</text>
</comment>
<keyword evidence="1" id="KW-1133">Transmembrane helix</keyword>
<organism evidence="2 3">
    <name type="scientific">Solirubrobacter ginsenosidimutans</name>
    <dbReference type="NCBI Taxonomy" id="490573"/>
    <lineage>
        <taxon>Bacteria</taxon>
        <taxon>Bacillati</taxon>
        <taxon>Actinomycetota</taxon>
        <taxon>Thermoleophilia</taxon>
        <taxon>Solirubrobacterales</taxon>
        <taxon>Solirubrobacteraceae</taxon>
        <taxon>Solirubrobacter</taxon>
    </lineage>
</organism>
<protein>
    <recommendedName>
        <fullName evidence="4">DUF308 domain-containing protein</fullName>
    </recommendedName>
</protein>
<evidence type="ECO:0000313" key="2">
    <source>
        <dbReference type="EMBL" id="MDA0160767.1"/>
    </source>
</evidence>
<evidence type="ECO:0008006" key="4">
    <source>
        <dbReference type="Google" id="ProtNLM"/>
    </source>
</evidence>
<dbReference type="AlphaFoldDB" id="A0A9X3MQZ9"/>
<reference evidence="2" key="1">
    <citation type="submission" date="2022-10" db="EMBL/GenBank/DDBJ databases">
        <title>The WGS of Solirubrobacter ginsenosidimutans DSM 21036.</title>
        <authorList>
            <person name="Jiang Z."/>
        </authorList>
    </citation>
    <scope>NUCLEOTIDE SEQUENCE</scope>
    <source>
        <strain evidence="2">DSM 21036</strain>
    </source>
</reference>
<feature type="transmembrane region" description="Helical" evidence="1">
    <location>
        <begin position="25"/>
        <end position="44"/>
    </location>
</feature>
<feature type="transmembrane region" description="Helical" evidence="1">
    <location>
        <begin position="168"/>
        <end position="189"/>
    </location>
</feature>
<keyword evidence="1" id="KW-0472">Membrane</keyword>
<evidence type="ECO:0000256" key="1">
    <source>
        <dbReference type="SAM" id="Phobius"/>
    </source>
</evidence>
<keyword evidence="1" id="KW-0812">Transmembrane</keyword>
<gene>
    <name evidence="2" type="ORF">OM076_10865</name>
</gene>
<proteinExistence type="predicted"/>
<keyword evidence="3" id="KW-1185">Reference proteome</keyword>
<feature type="transmembrane region" description="Helical" evidence="1">
    <location>
        <begin position="112"/>
        <end position="131"/>
    </location>
</feature>
<sequence length="199" mass="19853">MSAFPAADPVAPDASRSRDSPRRIAIVRALLALVWAAALVIAVGDEVPTTSSDVPTGAAVLLASYPAIDVVASIAGALRTDASARVLRINAAISALAVAAIGAAAFGSDAGATLAAFGAWAAVSGAIQLGVAVHLRRTEGRQLPMIVSGGLSTIAGLSFIASSGSHDAHLAGVAGYMALGAVLFLLWAYRSRTAPQAAR</sequence>
<accession>A0A9X3MQZ9</accession>
<evidence type="ECO:0000313" key="3">
    <source>
        <dbReference type="Proteomes" id="UP001149140"/>
    </source>
</evidence>
<dbReference type="EMBL" id="JAPDOD010000007">
    <property type="protein sequence ID" value="MDA0160767.1"/>
    <property type="molecule type" value="Genomic_DNA"/>
</dbReference>
<feature type="transmembrane region" description="Helical" evidence="1">
    <location>
        <begin position="143"/>
        <end position="162"/>
    </location>
</feature>